<dbReference type="PIRSF" id="PIRSF000103">
    <property type="entry name" value="HIBADH"/>
    <property type="match status" value="1"/>
</dbReference>
<dbReference type="GO" id="GO:0016491">
    <property type="term" value="F:oxidoreductase activity"/>
    <property type="evidence" value="ECO:0007669"/>
    <property type="project" value="UniProtKB-KW"/>
</dbReference>
<dbReference type="Gene3D" id="3.40.50.720">
    <property type="entry name" value="NAD(P)-binding Rossmann-like Domain"/>
    <property type="match status" value="1"/>
</dbReference>
<feature type="domain" description="3-hydroxyisobutyrate dehydrogenase-like NAD-binding" evidence="5">
    <location>
        <begin position="165"/>
        <end position="282"/>
    </location>
</feature>
<evidence type="ECO:0000259" key="4">
    <source>
        <dbReference type="Pfam" id="PF03446"/>
    </source>
</evidence>
<dbReference type="InterPro" id="IPR015815">
    <property type="entry name" value="HIBADH-related"/>
</dbReference>
<evidence type="ECO:0000256" key="1">
    <source>
        <dbReference type="ARBA" id="ARBA00023002"/>
    </source>
</evidence>
<evidence type="ECO:0000313" key="7">
    <source>
        <dbReference type="Proteomes" id="UP000630353"/>
    </source>
</evidence>
<reference evidence="6" key="1">
    <citation type="journal article" date="2014" name="Int. J. Syst. Evol. Microbiol.">
        <title>Complete genome sequence of Corynebacterium casei LMG S-19264T (=DSM 44701T), isolated from a smear-ripened cheese.</title>
        <authorList>
            <consortium name="US DOE Joint Genome Institute (JGI-PGF)"/>
            <person name="Walter F."/>
            <person name="Albersmeier A."/>
            <person name="Kalinowski J."/>
            <person name="Ruckert C."/>
        </authorList>
    </citation>
    <scope>NUCLEOTIDE SEQUENCE</scope>
    <source>
        <strain evidence="6">KCTC 42651</strain>
    </source>
</reference>
<gene>
    <name evidence="6" type="ORF">GCM10017083_39280</name>
</gene>
<dbReference type="EMBL" id="BMZS01000009">
    <property type="protein sequence ID" value="GHD57554.1"/>
    <property type="molecule type" value="Genomic_DNA"/>
</dbReference>
<dbReference type="PANTHER" id="PTHR43060">
    <property type="entry name" value="3-HYDROXYISOBUTYRATE DEHYDROGENASE-LIKE 1, MITOCHONDRIAL-RELATED"/>
    <property type="match status" value="1"/>
</dbReference>
<evidence type="ECO:0000313" key="6">
    <source>
        <dbReference type="EMBL" id="GHD57554.1"/>
    </source>
</evidence>
<keyword evidence="1" id="KW-0560">Oxidoreductase</keyword>
<keyword evidence="2" id="KW-0520">NAD</keyword>
<feature type="active site" evidence="3">
    <location>
        <position position="171"/>
    </location>
</feature>
<dbReference type="AlphaFoldDB" id="A0A918XVP8"/>
<keyword evidence="7" id="KW-1185">Reference proteome</keyword>
<proteinExistence type="predicted"/>
<dbReference type="InterPro" id="IPR036291">
    <property type="entry name" value="NAD(P)-bd_dom_sf"/>
</dbReference>
<dbReference type="InterPro" id="IPR029154">
    <property type="entry name" value="HIBADH-like_NADP-bd"/>
</dbReference>
<evidence type="ECO:0000259" key="5">
    <source>
        <dbReference type="Pfam" id="PF14833"/>
    </source>
</evidence>
<reference evidence="6" key="2">
    <citation type="submission" date="2020-09" db="EMBL/GenBank/DDBJ databases">
        <authorList>
            <person name="Sun Q."/>
            <person name="Kim S."/>
        </authorList>
    </citation>
    <scope>NUCLEOTIDE SEQUENCE</scope>
    <source>
        <strain evidence="6">KCTC 42651</strain>
    </source>
</reference>
<dbReference type="InterPro" id="IPR013328">
    <property type="entry name" value="6PGD_dom2"/>
</dbReference>
<evidence type="ECO:0000256" key="2">
    <source>
        <dbReference type="ARBA" id="ARBA00023027"/>
    </source>
</evidence>
<dbReference type="Pfam" id="PF03446">
    <property type="entry name" value="NAD_binding_2"/>
    <property type="match status" value="1"/>
</dbReference>
<dbReference type="Gene3D" id="1.10.1040.10">
    <property type="entry name" value="N-(1-d-carboxylethyl)-l-norvaline Dehydrogenase, domain 2"/>
    <property type="match status" value="1"/>
</dbReference>
<dbReference type="GO" id="GO:0050661">
    <property type="term" value="F:NADP binding"/>
    <property type="evidence" value="ECO:0007669"/>
    <property type="project" value="InterPro"/>
</dbReference>
<dbReference type="GO" id="GO:0051287">
    <property type="term" value="F:NAD binding"/>
    <property type="evidence" value="ECO:0007669"/>
    <property type="project" value="InterPro"/>
</dbReference>
<protein>
    <submittedName>
        <fullName evidence="6">2-hydroxy-3-oxopropionate reductase</fullName>
    </submittedName>
</protein>
<comment type="caution">
    <text evidence="6">The sequence shown here is derived from an EMBL/GenBank/DDBJ whole genome shotgun (WGS) entry which is preliminary data.</text>
</comment>
<dbReference type="SUPFAM" id="SSF48179">
    <property type="entry name" value="6-phosphogluconate dehydrogenase C-terminal domain-like"/>
    <property type="match status" value="1"/>
</dbReference>
<dbReference type="InterPro" id="IPR006115">
    <property type="entry name" value="6PGDH_NADP-bd"/>
</dbReference>
<sequence>MPSPRVAFLGTGLMGAPMAANIARADLPVTAWNRTPEKAARLVEHGVRVAESAADAVAEADVVCTIVSNAESVEDVLFGHGVAEAMRPGAIFVDMSSIPPRIEKRHAEQLAERGIRHLDAPVSGGTRGAAEASLAIMVGGRKDTFVAATPVLAAMGRATRVGPDGAGQLAKLCNQVIVAISVGGLSEALLLASAGGADPAAVREALRGGFSESRILQEHGQRILDRNWMPGGLVRNMLKDLDAVIEEAEDCGLDLPFVGLARSLYQSLCDRGVTGYDHTALLLEIERRNEPHRVGDKPDVTPM</sequence>
<feature type="domain" description="6-phosphogluconate dehydrogenase NADP-binding" evidence="4">
    <location>
        <begin position="5"/>
        <end position="159"/>
    </location>
</feature>
<dbReference type="InterPro" id="IPR008927">
    <property type="entry name" value="6-PGluconate_DH-like_C_sf"/>
</dbReference>
<dbReference type="Proteomes" id="UP000630353">
    <property type="component" value="Unassembled WGS sequence"/>
</dbReference>
<dbReference type="SUPFAM" id="SSF51735">
    <property type="entry name" value="NAD(P)-binding Rossmann-fold domains"/>
    <property type="match status" value="1"/>
</dbReference>
<dbReference type="PANTHER" id="PTHR43060:SF15">
    <property type="entry name" value="3-HYDROXYISOBUTYRATE DEHYDROGENASE-LIKE 1, MITOCHONDRIAL-RELATED"/>
    <property type="match status" value="1"/>
</dbReference>
<name>A0A918XVP8_9PROT</name>
<dbReference type="Pfam" id="PF14833">
    <property type="entry name" value="NAD_binding_11"/>
    <property type="match status" value="1"/>
</dbReference>
<organism evidence="6 7">
    <name type="scientific">Thalassobaculum fulvum</name>
    <dbReference type="NCBI Taxonomy" id="1633335"/>
    <lineage>
        <taxon>Bacteria</taxon>
        <taxon>Pseudomonadati</taxon>
        <taxon>Pseudomonadota</taxon>
        <taxon>Alphaproteobacteria</taxon>
        <taxon>Rhodospirillales</taxon>
        <taxon>Thalassobaculaceae</taxon>
        <taxon>Thalassobaculum</taxon>
    </lineage>
</organism>
<evidence type="ECO:0000256" key="3">
    <source>
        <dbReference type="PIRSR" id="PIRSR000103-1"/>
    </source>
</evidence>
<accession>A0A918XVP8</accession>
<dbReference type="RefSeq" id="WP_189992785.1">
    <property type="nucleotide sequence ID" value="NZ_BMZS01000009.1"/>
</dbReference>